<sequence>MDKEKIKYSIGLDIGTSSVGWAVVDNNFKLLKKGNKNMWGSRLFETAKTAADRRQNRSNRRRYNKRRERIRLLQELMASMVLSVDPTFFIRLTQTTFLDEEDKSRFLNDKYKGNYNLFIEDDYNDQNFYNNFKTIYHLRNYLCQTTKKEDPRLIYLALHHIVKYRGNFLYEKQDFSLDATRIEDDLQSILDKINEFNDLGMIFDEQTIFKILNILKENNNRSEKIDKCLKQIAIDKKNKQVFKNLFSGIAGNQFNFTKMISNEVIQYEDEDIKLKFSDVNFENKIEEYSVALGEYFEFIELMKKIYSWITLNNILKSGNSISEAMINRYDMHHNDLKRLKKLIKEYDRKVYYEVFRNQSDKLKNYYNYINHPGKTSREEFYKYLKKVLEKINNEEVNYFLMKIEEEELLLKQNDRDNGAIPYQLNLNEMKKIIENQSKFYEDLRINKDKLISILTFKIPYYYGPLDGNDKYGWLIKYQNKKQERITPWNHNEVVDMERTATAFIERLTSFCTYLPDELVMPKNSLTCNMYELLNELNRIRVNGKLLGRDIKAGIIEKLFMNKKIIKESDLKEWFIKNKIYLEIDEISGYQKDKIFSSSLGSWIDFKKIFSVIDESNYLVIEEIIKDITVFNEKNILKKRLKNVYKLSNEQIKKILKLNYSGWSKLSYELINGIKADNCYGSSVSILEVMKESNLNLMQIINDDKLGYKKIIDEKNCFETDEKFDYDEIKNLPGSPAIKKGIWQSLLIIEEITKYMKHQPKNVYIEFAREEGKKERTKTQIKKLKNIYKDLDLQLNHDIWVRNKLNQEKDDYKLSNERLYLYYTQMGKCMYSGEAIESIDDIFSDELYEIDHIIPRSIIKDDSIDNKVLVKRKENQRKSNDIIPLPIREKQIERWKYLLDHKLISQKKYFNLIRDEMDSQTIEKFINRQLVETRQIIKHVANIIDNHYANTSVVAIRANIIHDFRIKYNIYKNRNINDYHHGHDAYIACVIGQYMKIRYPQFDAKYAYNEYMRYGNNKHDKSGFILNSMNYEGYDKDTGEIIWHPDTIKKILKCFNYRDCYITKKLESSDGELFDATIYSPKSNKKDLIPVNKFRANSNKYGGFSGVKYIIYAIEGIDKKSSVVRKIVKVPLIYKDEKPEKIISYIEKYNNYKDVKLLKVIKKNQLIEIDGGFYYITSPTELNTAWQLVLNPHENAVVYKINHALKNNVDKELDIKELDSLYLSLIDKLNNYYPKYQSTIKNKIIDLHERFKNLSLLDAAKVIEQLLVAMSAGPQNGKIDLPNFKIGDRIGRLKGQDILLDKTIFYNQSVTGLYSKKVKL</sequence>
<keyword evidence="8 13" id="KW-0694">RNA-binding</keyword>
<keyword evidence="11" id="KW-0464">Manganese</keyword>
<feature type="coiled-coil region" evidence="14">
    <location>
        <begin position="766"/>
        <end position="793"/>
    </location>
</feature>
<evidence type="ECO:0000259" key="15">
    <source>
        <dbReference type="PROSITE" id="PS51749"/>
    </source>
</evidence>
<keyword evidence="5 13" id="KW-0255">Endonuclease</keyword>
<comment type="cofactor">
    <cofactor evidence="1 13">
        <name>Mg(2+)</name>
        <dbReference type="ChEBI" id="CHEBI:18420"/>
    </cofactor>
</comment>
<comment type="domain">
    <text evidence="13">Has 2 endonuclease domains. The discontinuous RuvC-like domain cleaves the target DNA noncomplementary to crRNA while the HNH nuclease domain cleaves the target DNA complementary to crRNA.</text>
</comment>
<proteinExistence type="inferred from homology"/>
<feature type="binding site" evidence="13">
    <location>
        <position position="769"/>
    </location>
    <ligand>
        <name>Mg(2+)</name>
        <dbReference type="ChEBI" id="CHEBI:18420"/>
        <label>1</label>
    </ligand>
</feature>
<evidence type="ECO:0000256" key="12">
    <source>
        <dbReference type="ARBA" id="ARBA00046380"/>
    </source>
</evidence>
<evidence type="ECO:0000313" key="17">
    <source>
        <dbReference type="Proteomes" id="UP000198558"/>
    </source>
</evidence>
<dbReference type="InterPro" id="IPR028629">
    <property type="entry name" value="Cas9"/>
</dbReference>
<dbReference type="Pfam" id="PF16592">
    <property type="entry name" value="Cas9_REC"/>
    <property type="match status" value="1"/>
</dbReference>
<protein>
    <recommendedName>
        <fullName evidence="13">CRISPR-associated endonuclease Cas9</fullName>
        <ecNumber evidence="13">3.1.-.-</ecNumber>
    </recommendedName>
</protein>
<dbReference type="GeneID" id="78288270"/>
<dbReference type="GO" id="GO:0051607">
    <property type="term" value="P:defense response to virus"/>
    <property type="evidence" value="ECO:0007669"/>
    <property type="project" value="UniProtKB-UniRule"/>
</dbReference>
<evidence type="ECO:0000256" key="4">
    <source>
        <dbReference type="ARBA" id="ARBA00022723"/>
    </source>
</evidence>
<dbReference type="Gene3D" id="1.10.30.50">
    <property type="match status" value="1"/>
</dbReference>
<dbReference type="GO" id="GO:0003723">
    <property type="term" value="F:RNA binding"/>
    <property type="evidence" value="ECO:0007669"/>
    <property type="project" value="UniProtKB-UniRule"/>
</dbReference>
<dbReference type="InterPro" id="IPR032240">
    <property type="entry name" value="Cas9_REC"/>
</dbReference>
<dbReference type="GO" id="GO:0043571">
    <property type="term" value="P:maintenance of CRISPR repeat elements"/>
    <property type="evidence" value="ECO:0007669"/>
    <property type="project" value="UniProtKB-UniRule"/>
</dbReference>
<keyword evidence="9 13" id="KW-0051">Antiviral defense</keyword>
<dbReference type="GO" id="GO:0004519">
    <property type="term" value="F:endonuclease activity"/>
    <property type="evidence" value="ECO:0007669"/>
    <property type="project" value="UniProtKB-UniRule"/>
</dbReference>
<gene>
    <name evidence="13" type="primary">cas9</name>
    <name evidence="16" type="ORF">SAMN04489758_11137</name>
</gene>
<accession>A0A1I0EHL5</accession>
<feature type="binding site" evidence="13">
    <location>
        <position position="765"/>
    </location>
    <ligand>
        <name>Mg(2+)</name>
        <dbReference type="ChEBI" id="CHEBI:18420"/>
        <label>1</label>
    </ligand>
</feature>
<dbReference type="InterPro" id="IPR055228">
    <property type="entry name" value="Cas9_RuvC"/>
</dbReference>
<dbReference type="GO" id="GO:0016787">
    <property type="term" value="F:hydrolase activity"/>
    <property type="evidence" value="ECO:0007669"/>
    <property type="project" value="UniProtKB-KW"/>
</dbReference>
<dbReference type="EMBL" id="FOIN01000011">
    <property type="protein sequence ID" value="SET44613.1"/>
    <property type="molecule type" value="Genomic_DNA"/>
</dbReference>
<evidence type="ECO:0000256" key="2">
    <source>
        <dbReference type="ARBA" id="ARBA00005244"/>
    </source>
</evidence>
<dbReference type="GO" id="GO:0003677">
    <property type="term" value="F:DNA binding"/>
    <property type="evidence" value="ECO:0007669"/>
    <property type="project" value="UniProtKB-UniRule"/>
</dbReference>
<feature type="binding site" evidence="13">
    <location>
        <position position="769"/>
    </location>
    <ligand>
        <name>Mg(2+)</name>
        <dbReference type="ChEBI" id="CHEBI:18420"/>
        <label>2</label>
    </ligand>
</feature>
<feature type="binding site" evidence="13">
    <location>
        <position position="13"/>
    </location>
    <ligand>
        <name>Mg(2+)</name>
        <dbReference type="ChEBI" id="CHEBI:18420"/>
        <label>1</label>
    </ligand>
</feature>
<keyword evidence="4 13" id="KW-0479">Metal-binding</keyword>
<evidence type="ECO:0000256" key="10">
    <source>
        <dbReference type="ARBA" id="ARBA00023125"/>
    </source>
</evidence>
<organism evidence="16 17">
    <name type="scientific">Thomasclavelia cocleata</name>
    <dbReference type="NCBI Taxonomy" id="69824"/>
    <lineage>
        <taxon>Bacteria</taxon>
        <taxon>Bacillati</taxon>
        <taxon>Bacillota</taxon>
        <taxon>Erysipelotrichia</taxon>
        <taxon>Erysipelotrichales</taxon>
        <taxon>Coprobacillaceae</taxon>
        <taxon>Thomasclavelia</taxon>
    </lineage>
</organism>
<dbReference type="Proteomes" id="UP000198558">
    <property type="component" value="Unassembled WGS sequence"/>
</dbReference>
<keyword evidence="17" id="KW-1185">Reference proteome</keyword>
<comment type="function">
    <text evidence="13">CRISPR (clustered regularly interspaced short palindromic repeat) is an adaptive immune system that provides protection against mobile genetic elements (viruses, transposable elements and conjugative plasmids). CRISPR clusters contain spacers, sequences complementary to antecedent mobile elements, and target invading nucleic acids. CRISPR clusters are transcribed and processed into CRISPR RNA (crRNA). In type II CRISPR systems correct processing of pre-crRNA requires a trans-encoded small RNA (tracrRNA), endogenous ribonuclease 3 (rnc) and this protein. The tracrRNA serves as a guide for ribonuclease 3-aided processing of pre-crRNA. Subsequently Cas9/crRNA/tracrRNA endonucleolytically cleaves linear or circular dsDNA target complementary to the spacer; Cas9 is inactive in the absence of the 2 guide RNAs (gRNA). Cas9 recognizes the protospacer adjacent motif (PAM) in the CRISPR repeat sequences to help distinguish self versus nonself, as targets within the bacterial CRISPR locus do not have PAMs. PAM recognition is also required for catalytic activity.</text>
</comment>
<evidence type="ECO:0000256" key="5">
    <source>
        <dbReference type="ARBA" id="ARBA00022759"/>
    </source>
</evidence>
<dbReference type="InterPro" id="IPR003615">
    <property type="entry name" value="HNH_nuc"/>
</dbReference>
<feature type="active site" description="For RuvC-like nuclease domain" evidence="13">
    <location>
        <position position="13"/>
    </location>
</feature>
<comment type="subunit">
    <text evidence="12 13">Monomer. Binds crRNA and tracrRNA.</text>
</comment>
<reference evidence="17" key="1">
    <citation type="submission" date="2016-10" db="EMBL/GenBank/DDBJ databases">
        <authorList>
            <person name="Varghese N."/>
            <person name="Submissions S."/>
        </authorList>
    </citation>
    <scope>NUCLEOTIDE SEQUENCE [LARGE SCALE GENOMIC DNA]</scope>
    <source>
        <strain evidence="17">DSM 1551</strain>
    </source>
</reference>
<evidence type="ECO:0000256" key="9">
    <source>
        <dbReference type="ARBA" id="ARBA00023118"/>
    </source>
</evidence>
<dbReference type="Pfam" id="PF13395">
    <property type="entry name" value="HNH_4"/>
    <property type="match status" value="1"/>
</dbReference>
<evidence type="ECO:0000256" key="7">
    <source>
        <dbReference type="ARBA" id="ARBA00022842"/>
    </source>
</evidence>
<feature type="domain" description="HNH Cas9-type" evidence="15">
    <location>
        <begin position="769"/>
        <end position="929"/>
    </location>
</feature>
<keyword evidence="14" id="KW-0175">Coiled coil</keyword>
<feature type="binding site" evidence="13">
    <location>
        <position position="980"/>
    </location>
    <ligand>
        <name>Mg(2+)</name>
        <dbReference type="ChEBI" id="CHEBI:18420"/>
        <label>2</label>
    </ligand>
</feature>
<dbReference type="Pfam" id="PF16595">
    <property type="entry name" value="Cas9_PI"/>
    <property type="match status" value="1"/>
</dbReference>
<dbReference type="InterPro" id="IPR036397">
    <property type="entry name" value="RNaseH_sf"/>
</dbReference>
<evidence type="ECO:0000256" key="13">
    <source>
        <dbReference type="HAMAP-Rule" id="MF_01480"/>
    </source>
</evidence>
<evidence type="ECO:0000256" key="1">
    <source>
        <dbReference type="ARBA" id="ARBA00001946"/>
    </source>
</evidence>
<keyword evidence="10 13" id="KW-0238">DNA-binding</keyword>
<name>A0A1I0EHL5_9FIRM</name>
<feature type="active site" description="Proton acceptor for HNH nuclease domain" evidence="13">
    <location>
        <position position="851"/>
    </location>
</feature>
<comment type="similarity">
    <text evidence="13">Belongs to the CRISPR-associated Cas9 family.</text>
</comment>
<evidence type="ECO:0000256" key="8">
    <source>
        <dbReference type="ARBA" id="ARBA00022884"/>
    </source>
</evidence>
<dbReference type="InterPro" id="IPR032237">
    <property type="entry name" value="Cas9_PI"/>
</dbReference>
<comment type="similarity">
    <text evidence="2">Belongs to the CRISPR-associated protein Cas9 family. Subtype II-A subfamily.</text>
</comment>
<keyword evidence="7 13" id="KW-0460">Magnesium</keyword>
<dbReference type="GO" id="GO:0046872">
    <property type="term" value="F:metal ion binding"/>
    <property type="evidence" value="ECO:0007669"/>
    <property type="project" value="UniProtKB-UniRule"/>
</dbReference>
<feature type="binding site" evidence="13">
    <location>
        <position position="13"/>
    </location>
    <ligand>
        <name>Mg(2+)</name>
        <dbReference type="ChEBI" id="CHEBI:18420"/>
        <label>2</label>
    </ligand>
</feature>
<keyword evidence="3 13" id="KW-0540">Nuclease</keyword>
<dbReference type="OrthoDB" id="9757607at2"/>
<dbReference type="Pfam" id="PF22702">
    <property type="entry name" value="Cas9_RuvC"/>
    <property type="match status" value="1"/>
</dbReference>
<evidence type="ECO:0000256" key="14">
    <source>
        <dbReference type="SAM" id="Coils"/>
    </source>
</evidence>
<dbReference type="NCBIfam" id="TIGR01865">
    <property type="entry name" value="cas_Csn1"/>
    <property type="match status" value="1"/>
</dbReference>
<dbReference type="InterPro" id="IPR033114">
    <property type="entry name" value="HNH_CAS9"/>
</dbReference>
<dbReference type="EC" id="3.1.-.-" evidence="13"/>
<dbReference type="HAMAP" id="MF_01480">
    <property type="entry name" value="Cas9"/>
    <property type="match status" value="1"/>
</dbReference>
<evidence type="ECO:0000313" key="16">
    <source>
        <dbReference type="EMBL" id="SET44613.1"/>
    </source>
</evidence>
<evidence type="ECO:0000256" key="11">
    <source>
        <dbReference type="ARBA" id="ARBA00023211"/>
    </source>
</evidence>
<dbReference type="Gene3D" id="3.30.420.10">
    <property type="entry name" value="Ribonuclease H-like superfamily/Ribonuclease H"/>
    <property type="match status" value="1"/>
</dbReference>
<evidence type="ECO:0000256" key="6">
    <source>
        <dbReference type="ARBA" id="ARBA00022801"/>
    </source>
</evidence>
<dbReference type="PROSITE" id="PS51749">
    <property type="entry name" value="HNH_CAS9"/>
    <property type="match status" value="1"/>
</dbReference>
<keyword evidence="6 13" id="KW-0378">Hydrolase</keyword>
<evidence type="ECO:0000256" key="3">
    <source>
        <dbReference type="ARBA" id="ARBA00022722"/>
    </source>
</evidence>
<dbReference type="RefSeq" id="WP_092353591.1">
    <property type="nucleotide sequence ID" value="NZ_FOIN01000011.1"/>
</dbReference>